<dbReference type="Proteomes" id="UP000655868">
    <property type="component" value="Unassembled WGS sequence"/>
</dbReference>
<dbReference type="RefSeq" id="WP_199702892.1">
    <property type="nucleotide sequence ID" value="NZ_JAEMNV010000002.1"/>
</dbReference>
<dbReference type="InterPro" id="IPR024344">
    <property type="entry name" value="MDMPI_metal-binding"/>
</dbReference>
<dbReference type="InterPro" id="IPR017520">
    <property type="entry name" value="CHP03086"/>
</dbReference>
<protein>
    <submittedName>
        <fullName evidence="2">TIGR03086 family protein</fullName>
    </submittedName>
</protein>
<keyword evidence="3" id="KW-1185">Reference proteome</keyword>
<dbReference type="InterPro" id="IPR017517">
    <property type="entry name" value="Maleyloyr_isom"/>
</dbReference>
<gene>
    <name evidence="2" type="ORF">JGU71_04615</name>
</gene>
<dbReference type="Pfam" id="PF11716">
    <property type="entry name" value="MDMPI_N"/>
    <property type="match status" value="1"/>
</dbReference>
<dbReference type="InterPro" id="IPR034660">
    <property type="entry name" value="DinB/YfiT-like"/>
</dbReference>
<evidence type="ECO:0000313" key="2">
    <source>
        <dbReference type="EMBL" id="MBJ8338159.1"/>
    </source>
</evidence>
<evidence type="ECO:0000313" key="3">
    <source>
        <dbReference type="Proteomes" id="UP000655868"/>
    </source>
</evidence>
<dbReference type="NCBIfam" id="TIGR03083">
    <property type="entry name" value="maleylpyruvate isomerase family mycothiol-dependent enzyme"/>
    <property type="match status" value="1"/>
</dbReference>
<dbReference type="AlphaFoldDB" id="A0A934U0X7"/>
<accession>A0A934U0X7</accession>
<proteinExistence type="predicted"/>
<sequence>MTDTTANLDWRTALAASHRALQTTVDAIGDDQWDLPTPCSEWTVTQVVQHAAADQLAYASALGVGDGPTYDPFSPSGAIDGSATDLVRDAIAPTASAWADVADDRATAPTPLPHGELPVEIASGACALDAAVHAWDIARAIGAPSPLGDELSAQLLAVAREIVEPLRNYGVYAAIVESKGEAGAEDTFLRYLGRDPHWTA</sequence>
<organism evidence="2 3">
    <name type="scientific">Antrihabitans stalagmiti</name>
    <dbReference type="NCBI Taxonomy" id="2799499"/>
    <lineage>
        <taxon>Bacteria</taxon>
        <taxon>Bacillati</taxon>
        <taxon>Actinomycetota</taxon>
        <taxon>Actinomycetes</taxon>
        <taxon>Mycobacteriales</taxon>
        <taxon>Nocardiaceae</taxon>
        <taxon>Antrihabitans</taxon>
    </lineage>
</organism>
<reference evidence="2" key="1">
    <citation type="submission" date="2020-12" db="EMBL/GenBank/DDBJ databases">
        <title>Antrihabitans popcorni sp. nov. and Antrihabitans auranticaus sp. nov., isolated from a larva cave.</title>
        <authorList>
            <person name="Lee S.D."/>
            <person name="Kim I.S."/>
        </authorList>
    </citation>
    <scope>NUCLEOTIDE SEQUENCE</scope>
    <source>
        <strain evidence="2">YC3-6</strain>
    </source>
</reference>
<dbReference type="GO" id="GO:0046872">
    <property type="term" value="F:metal ion binding"/>
    <property type="evidence" value="ECO:0007669"/>
    <property type="project" value="InterPro"/>
</dbReference>
<evidence type="ECO:0000259" key="1">
    <source>
        <dbReference type="Pfam" id="PF11716"/>
    </source>
</evidence>
<dbReference type="NCBIfam" id="TIGR03086">
    <property type="entry name" value="TIGR03086 family metal-binding protein"/>
    <property type="match status" value="1"/>
</dbReference>
<dbReference type="EMBL" id="JAEMNV010000002">
    <property type="protein sequence ID" value="MBJ8338159.1"/>
    <property type="molecule type" value="Genomic_DNA"/>
</dbReference>
<dbReference type="Gene3D" id="1.20.120.450">
    <property type="entry name" value="dinb family like domain"/>
    <property type="match status" value="1"/>
</dbReference>
<comment type="caution">
    <text evidence="2">The sequence shown here is derived from an EMBL/GenBank/DDBJ whole genome shotgun (WGS) entry which is preliminary data.</text>
</comment>
<feature type="domain" description="Mycothiol-dependent maleylpyruvate isomerase metal-binding" evidence="1">
    <location>
        <begin position="14"/>
        <end position="138"/>
    </location>
</feature>
<name>A0A934U0X7_9NOCA</name>
<dbReference type="SUPFAM" id="SSF109854">
    <property type="entry name" value="DinB/YfiT-like putative metalloenzymes"/>
    <property type="match status" value="1"/>
</dbReference>